<organism evidence="3 4">
    <name type="scientific">Adhaeretor mobilis</name>
    <dbReference type="NCBI Taxonomy" id="1930276"/>
    <lineage>
        <taxon>Bacteria</taxon>
        <taxon>Pseudomonadati</taxon>
        <taxon>Planctomycetota</taxon>
        <taxon>Planctomycetia</taxon>
        <taxon>Pirellulales</taxon>
        <taxon>Lacipirellulaceae</taxon>
        <taxon>Adhaeretor</taxon>
    </lineage>
</organism>
<reference evidence="3 4" key="1">
    <citation type="submission" date="2019-02" db="EMBL/GenBank/DDBJ databases">
        <title>Deep-cultivation of Planctomycetes and their phenomic and genomic characterization uncovers novel biology.</title>
        <authorList>
            <person name="Wiegand S."/>
            <person name="Jogler M."/>
            <person name="Boedeker C."/>
            <person name="Pinto D."/>
            <person name="Vollmers J."/>
            <person name="Rivas-Marin E."/>
            <person name="Kohn T."/>
            <person name="Peeters S.H."/>
            <person name="Heuer A."/>
            <person name="Rast P."/>
            <person name="Oberbeckmann S."/>
            <person name="Bunk B."/>
            <person name="Jeske O."/>
            <person name="Meyerdierks A."/>
            <person name="Storesund J.E."/>
            <person name="Kallscheuer N."/>
            <person name="Luecker S."/>
            <person name="Lage O.M."/>
            <person name="Pohl T."/>
            <person name="Merkel B.J."/>
            <person name="Hornburger P."/>
            <person name="Mueller R.-W."/>
            <person name="Bruemmer F."/>
            <person name="Labrenz M."/>
            <person name="Spormann A.M."/>
            <person name="Op den Camp H."/>
            <person name="Overmann J."/>
            <person name="Amann R."/>
            <person name="Jetten M.S.M."/>
            <person name="Mascher T."/>
            <person name="Medema M.H."/>
            <person name="Devos D.P."/>
            <person name="Kaster A.-K."/>
            <person name="Ovreas L."/>
            <person name="Rohde M."/>
            <person name="Galperin M.Y."/>
            <person name="Jogler C."/>
        </authorList>
    </citation>
    <scope>NUCLEOTIDE SEQUENCE [LARGE SCALE GENOMIC DNA]</scope>
    <source>
        <strain evidence="3 4">HG15A2</strain>
    </source>
</reference>
<keyword evidence="4" id="KW-1185">Reference proteome</keyword>
<keyword evidence="2" id="KW-0812">Transmembrane</keyword>
<gene>
    <name evidence="3" type="ORF">HG15A2_28780</name>
</gene>
<evidence type="ECO:0000313" key="4">
    <source>
        <dbReference type="Proteomes" id="UP000319852"/>
    </source>
</evidence>
<dbReference type="AlphaFoldDB" id="A0A517MXE8"/>
<sequence>MPASLIEISTSIHPSQTRVRDVQKDIVPNHSRNRKSSIPPTTDGAEDAEIVFIRNVAIVWTIIALSPLVLLHFVYLVWQD</sequence>
<name>A0A517MXE8_9BACT</name>
<keyword evidence="2" id="KW-0472">Membrane</keyword>
<evidence type="ECO:0000256" key="2">
    <source>
        <dbReference type="SAM" id="Phobius"/>
    </source>
</evidence>
<proteinExistence type="predicted"/>
<feature type="transmembrane region" description="Helical" evidence="2">
    <location>
        <begin position="57"/>
        <end position="78"/>
    </location>
</feature>
<evidence type="ECO:0000256" key="1">
    <source>
        <dbReference type="SAM" id="MobiDB-lite"/>
    </source>
</evidence>
<dbReference type="Proteomes" id="UP000319852">
    <property type="component" value="Chromosome"/>
</dbReference>
<dbReference type="EMBL" id="CP036263">
    <property type="protein sequence ID" value="QDS99554.1"/>
    <property type="molecule type" value="Genomic_DNA"/>
</dbReference>
<dbReference type="KEGG" id="amob:HG15A2_28780"/>
<protein>
    <submittedName>
        <fullName evidence="3">Uncharacterized protein</fullName>
    </submittedName>
</protein>
<evidence type="ECO:0000313" key="3">
    <source>
        <dbReference type="EMBL" id="QDS99554.1"/>
    </source>
</evidence>
<accession>A0A517MXE8</accession>
<feature type="region of interest" description="Disordered" evidence="1">
    <location>
        <begin position="24"/>
        <end position="43"/>
    </location>
</feature>
<keyword evidence="2" id="KW-1133">Transmembrane helix</keyword>